<evidence type="ECO:0000313" key="9">
    <source>
        <dbReference type="Proteomes" id="UP001341297"/>
    </source>
</evidence>
<comment type="caution">
    <text evidence="8">The sequence shown here is derived from an EMBL/GenBank/DDBJ whole genome shotgun (WGS) entry which is preliminary data.</text>
</comment>
<keyword evidence="9" id="KW-1185">Reference proteome</keyword>
<organism evidence="8 9">
    <name type="scientific">Bacillus glycinifermentans</name>
    <dbReference type="NCBI Taxonomy" id="1664069"/>
    <lineage>
        <taxon>Bacteria</taxon>
        <taxon>Bacillati</taxon>
        <taxon>Bacillota</taxon>
        <taxon>Bacilli</taxon>
        <taxon>Bacillales</taxon>
        <taxon>Bacillaceae</taxon>
        <taxon>Bacillus</taxon>
    </lineage>
</organism>
<dbReference type="PANTHER" id="PTHR43414:SF1">
    <property type="entry name" value="PEPTIDE PERMEASE"/>
    <property type="match status" value="1"/>
</dbReference>
<dbReference type="SUPFAM" id="SSF103473">
    <property type="entry name" value="MFS general substrate transporter"/>
    <property type="match status" value="1"/>
</dbReference>
<keyword evidence="2" id="KW-0813">Transport</keyword>
<evidence type="ECO:0000256" key="1">
    <source>
        <dbReference type="ARBA" id="ARBA00004651"/>
    </source>
</evidence>
<evidence type="ECO:0000256" key="7">
    <source>
        <dbReference type="SAM" id="Phobius"/>
    </source>
</evidence>
<evidence type="ECO:0000313" key="8">
    <source>
        <dbReference type="EMBL" id="MEC0487648.1"/>
    </source>
</evidence>
<comment type="subcellular location">
    <subcellularLocation>
        <location evidence="1">Cell membrane</location>
        <topology evidence="1">Multi-pass membrane protein</topology>
    </subcellularLocation>
</comment>
<accession>A0ABU6H9J1</accession>
<name>A0ABU6H9J1_9BACI</name>
<keyword evidence="5 7" id="KW-1133">Transmembrane helix</keyword>
<dbReference type="EMBL" id="JARRTL010000034">
    <property type="protein sequence ID" value="MEC0487648.1"/>
    <property type="molecule type" value="Genomic_DNA"/>
</dbReference>
<evidence type="ECO:0000256" key="4">
    <source>
        <dbReference type="ARBA" id="ARBA00022692"/>
    </source>
</evidence>
<evidence type="ECO:0000256" key="5">
    <source>
        <dbReference type="ARBA" id="ARBA00022989"/>
    </source>
</evidence>
<dbReference type="Proteomes" id="UP001341297">
    <property type="component" value="Unassembled WGS sequence"/>
</dbReference>
<proteinExistence type="predicted"/>
<protein>
    <recommendedName>
        <fullName evidence="10">MFS transporter</fullName>
    </recommendedName>
</protein>
<keyword evidence="3" id="KW-1003">Cell membrane</keyword>
<gene>
    <name evidence="8" type="ORF">P8828_23155</name>
</gene>
<evidence type="ECO:0000256" key="6">
    <source>
        <dbReference type="ARBA" id="ARBA00023136"/>
    </source>
</evidence>
<evidence type="ECO:0000256" key="3">
    <source>
        <dbReference type="ARBA" id="ARBA00022475"/>
    </source>
</evidence>
<dbReference type="PANTHER" id="PTHR43414">
    <property type="entry name" value="MULTIDRUG RESISTANCE PROTEIN MDTG"/>
    <property type="match status" value="1"/>
</dbReference>
<evidence type="ECO:0000256" key="2">
    <source>
        <dbReference type="ARBA" id="ARBA00022448"/>
    </source>
</evidence>
<feature type="transmembrane region" description="Helical" evidence="7">
    <location>
        <begin position="45"/>
        <end position="72"/>
    </location>
</feature>
<reference evidence="8 9" key="1">
    <citation type="submission" date="2023-03" db="EMBL/GenBank/DDBJ databases">
        <title>Agriculturally important microbes genome sequencing.</title>
        <authorList>
            <person name="Dunlap C."/>
        </authorList>
    </citation>
    <scope>NUCLEOTIDE SEQUENCE [LARGE SCALE GENOMIC DNA]</scope>
    <source>
        <strain evidence="8 9">CBP-3203</strain>
    </source>
</reference>
<evidence type="ECO:0008006" key="10">
    <source>
        <dbReference type="Google" id="ProtNLM"/>
    </source>
</evidence>
<dbReference type="InterPro" id="IPR036259">
    <property type="entry name" value="MFS_trans_sf"/>
</dbReference>
<dbReference type="RefSeq" id="WP_241494777.1">
    <property type="nucleotide sequence ID" value="NZ_JARRTL010000034.1"/>
</dbReference>
<keyword evidence="6 7" id="KW-0472">Membrane</keyword>
<sequence>MIILFTAGESLLLNHIQTFVSKIAPHQMLSRYFAFYGLHWDISRAIGPYLGVLVSIGFGGAVLFLSAGAVVAPEGIAQCFAIEHLNKRRKSAFIVPGTRTKCYNKIIILLEHEEALWIH</sequence>
<keyword evidence="4 7" id="KW-0812">Transmembrane</keyword>